<keyword evidence="1" id="KW-1133">Transmembrane helix</keyword>
<evidence type="ECO:0000256" key="1">
    <source>
        <dbReference type="SAM" id="Phobius"/>
    </source>
</evidence>
<organism evidence="2">
    <name type="scientific">Tetraselmis sp. GSL018</name>
    <dbReference type="NCBI Taxonomy" id="582737"/>
    <lineage>
        <taxon>Eukaryota</taxon>
        <taxon>Viridiplantae</taxon>
        <taxon>Chlorophyta</taxon>
        <taxon>core chlorophytes</taxon>
        <taxon>Chlorodendrophyceae</taxon>
        <taxon>Chlorodendrales</taxon>
        <taxon>Chlorodendraceae</taxon>
        <taxon>Tetraselmis</taxon>
    </lineage>
</organism>
<protein>
    <submittedName>
        <fullName evidence="2">Uncharacterized protein</fullName>
    </submittedName>
</protein>
<feature type="non-terminal residue" evidence="2">
    <location>
        <position position="1"/>
    </location>
</feature>
<evidence type="ECO:0000313" key="2">
    <source>
        <dbReference type="EMBL" id="JAC82539.1"/>
    </source>
</evidence>
<proteinExistence type="predicted"/>
<keyword evidence="1" id="KW-0472">Membrane</keyword>
<sequence length="158" mass="16970">ECQLFSYVSTSVAFTGFPFAITFVMAKHQVENRWKCFNSTGIGNLNINSPGRRGESRLYTSPLKFARVNGACRVIDFHIGGACRMRGLKAPAPGWRCRATASATLNALPVGVEPPGGRELLAPEALLFCVGAAALVWRDRPLGSSCDLIEVGRESAPA</sequence>
<keyword evidence="1" id="KW-0812">Transmembrane</keyword>
<gene>
    <name evidence="2" type="ORF">TSPGSL018_5512</name>
</gene>
<dbReference type="AlphaFoldDB" id="A0A061SHJ4"/>
<feature type="transmembrane region" description="Helical" evidence="1">
    <location>
        <begin position="6"/>
        <end position="26"/>
    </location>
</feature>
<reference evidence="2" key="1">
    <citation type="submission" date="2014-05" db="EMBL/GenBank/DDBJ databases">
        <title>The transcriptome of the halophilic microalga Tetraselmis sp. GSL018 isolated from the Great Salt Lake, Utah.</title>
        <authorList>
            <person name="Jinkerson R.E."/>
            <person name="D'Adamo S."/>
            <person name="Posewitz M.C."/>
        </authorList>
    </citation>
    <scope>NUCLEOTIDE SEQUENCE</scope>
    <source>
        <strain evidence="2">GSL018</strain>
    </source>
</reference>
<dbReference type="EMBL" id="GBEZ01002525">
    <property type="protein sequence ID" value="JAC82539.1"/>
    <property type="molecule type" value="Transcribed_RNA"/>
</dbReference>
<accession>A0A061SHJ4</accession>
<name>A0A061SHJ4_9CHLO</name>